<protein>
    <recommendedName>
        <fullName evidence="1">Protein kinase domain-containing protein</fullName>
    </recommendedName>
</protein>
<dbReference type="PROSITE" id="PS50011">
    <property type="entry name" value="PROTEIN_KINASE_DOM"/>
    <property type="match status" value="1"/>
</dbReference>
<keyword evidence="3" id="KW-1185">Reference proteome</keyword>
<comment type="caution">
    <text evidence="2">The sequence shown here is derived from an EMBL/GenBank/DDBJ whole genome shotgun (WGS) entry which is preliminary data.</text>
</comment>
<accession>A0AA39U8D7</accession>
<dbReference type="InterPro" id="IPR008271">
    <property type="entry name" value="Ser/Thr_kinase_AS"/>
</dbReference>
<dbReference type="PANTHER" id="PTHR44167:SF24">
    <property type="entry name" value="SERINE_THREONINE-PROTEIN KINASE CHK2"/>
    <property type="match status" value="1"/>
</dbReference>
<evidence type="ECO:0000313" key="3">
    <source>
        <dbReference type="Proteomes" id="UP001166286"/>
    </source>
</evidence>
<name>A0AA39U8D7_9LECA</name>
<dbReference type="GO" id="GO:0005524">
    <property type="term" value="F:ATP binding"/>
    <property type="evidence" value="ECO:0007669"/>
    <property type="project" value="InterPro"/>
</dbReference>
<dbReference type="GO" id="GO:0005634">
    <property type="term" value="C:nucleus"/>
    <property type="evidence" value="ECO:0007669"/>
    <property type="project" value="TreeGrafter"/>
</dbReference>
<dbReference type="SMART" id="SM00220">
    <property type="entry name" value="S_TKc"/>
    <property type="match status" value="1"/>
</dbReference>
<sequence>MSTIELEGRKAKYITSGDEPSSGGQGDVYKATDRKTGEICAIKKFVKSAKGAKTCRREIEFLHLFSHASIIRCLDHDTAYTFVALEWVEGGTLNEQHGLTAFTHREVETMVLDVLEALQYVHSHGVIHHDVKPANIMVATRADDNLTIKLIDFGFATRGPHPKRPAGTPRYAAPEIFAYQISSEAWSGKIDVWALGLIALELLYGLPENPQATGNRLPFQADDAYAKGWHGAIQTQLKHMLKFYVLSSTIPELLVELFSMLEVDPKLRFSARKARMHLHRDIELENLLPMGMDHQAESIFEDMMEWNGN</sequence>
<dbReference type="GO" id="GO:0044773">
    <property type="term" value="P:mitotic DNA damage checkpoint signaling"/>
    <property type="evidence" value="ECO:0007669"/>
    <property type="project" value="TreeGrafter"/>
</dbReference>
<dbReference type="Pfam" id="PF00069">
    <property type="entry name" value="Pkinase"/>
    <property type="match status" value="1"/>
</dbReference>
<dbReference type="PROSITE" id="PS00108">
    <property type="entry name" value="PROTEIN_KINASE_ST"/>
    <property type="match status" value="1"/>
</dbReference>
<reference evidence="2" key="1">
    <citation type="submission" date="2023-03" db="EMBL/GenBank/DDBJ databases">
        <title>Complete genome of Cladonia borealis.</title>
        <authorList>
            <person name="Park H."/>
        </authorList>
    </citation>
    <scope>NUCLEOTIDE SEQUENCE</scope>
    <source>
        <strain evidence="2">ANT050790</strain>
    </source>
</reference>
<dbReference type="GO" id="GO:0004674">
    <property type="term" value="F:protein serine/threonine kinase activity"/>
    <property type="evidence" value="ECO:0007669"/>
    <property type="project" value="TreeGrafter"/>
</dbReference>
<dbReference type="SUPFAM" id="SSF56112">
    <property type="entry name" value="Protein kinase-like (PK-like)"/>
    <property type="match status" value="1"/>
</dbReference>
<evidence type="ECO:0000313" key="2">
    <source>
        <dbReference type="EMBL" id="KAK0510266.1"/>
    </source>
</evidence>
<dbReference type="AlphaFoldDB" id="A0AA39U8D7"/>
<dbReference type="PANTHER" id="PTHR44167">
    <property type="entry name" value="OVARIAN-SPECIFIC SERINE/THREONINE-PROTEIN KINASE LOK-RELATED"/>
    <property type="match status" value="1"/>
</dbReference>
<feature type="domain" description="Protein kinase" evidence="1">
    <location>
        <begin position="14"/>
        <end position="282"/>
    </location>
</feature>
<dbReference type="EMBL" id="JAFEKC020000017">
    <property type="protein sequence ID" value="KAK0510266.1"/>
    <property type="molecule type" value="Genomic_DNA"/>
</dbReference>
<proteinExistence type="predicted"/>
<organism evidence="2 3">
    <name type="scientific">Cladonia borealis</name>
    <dbReference type="NCBI Taxonomy" id="184061"/>
    <lineage>
        <taxon>Eukaryota</taxon>
        <taxon>Fungi</taxon>
        <taxon>Dikarya</taxon>
        <taxon>Ascomycota</taxon>
        <taxon>Pezizomycotina</taxon>
        <taxon>Lecanoromycetes</taxon>
        <taxon>OSLEUM clade</taxon>
        <taxon>Lecanoromycetidae</taxon>
        <taxon>Lecanorales</taxon>
        <taxon>Lecanorineae</taxon>
        <taxon>Cladoniaceae</taxon>
        <taxon>Cladonia</taxon>
    </lineage>
</organism>
<gene>
    <name evidence="2" type="ORF">JMJ35_007660</name>
</gene>
<dbReference type="Proteomes" id="UP001166286">
    <property type="component" value="Unassembled WGS sequence"/>
</dbReference>
<dbReference type="InterPro" id="IPR011009">
    <property type="entry name" value="Kinase-like_dom_sf"/>
</dbReference>
<evidence type="ECO:0000259" key="1">
    <source>
        <dbReference type="PROSITE" id="PS50011"/>
    </source>
</evidence>
<dbReference type="InterPro" id="IPR000719">
    <property type="entry name" value="Prot_kinase_dom"/>
</dbReference>
<dbReference type="Gene3D" id="1.10.510.10">
    <property type="entry name" value="Transferase(Phosphotransferase) domain 1"/>
    <property type="match status" value="1"/>
</dbReference>